<keyword evidence="4" id="KW-0808">Transferase</keyword>
<gene>
    <name evidence="10" type="ORF">KUH32_01345</name>
</gene>
<keyword evidence="11" id="KW-1185">Reference proteome</keyword>
<dbReference type="InterPro" id="IPR003660">
    <property type="entry name" value="HAMP_dom"/>
</dbReference>
<comment type="caution">
    <text evidence="10">The sequence shown here is derived from an EMBL/GenBank/DDBJ whole genome shotgun (WGS) entry which is preliminary data.</text>
</comment>
<evidence type="ECO:0000256" key="5">
    <source>
        <dbReference type="ARBA" id="ARBA00022741"/>
    </source>
</evidence>
<sequence>MSDRAKSHAPDDLAAKPRWSRSLITRIALLMTLAMLPLGLISVYQTRVVIEDARSLSSASLKARTLAAATRERELIEGALGAAKGLASVLPTLDDDLCRTALADFVSENPLYIFAAFTRPDGRMACSSTGAVRDFSGSDRFAAARDRPGPMVSVDTAGAVTGEHVVLASHSARRDGAFSGIVTLSIPYAAISALQGDPDAHKDFELASIDRTGNVVASSSTAELAPMFLPRDIPPAQLVDHADTTFLATAENGEDRHYAVALTLADSLVLVGSWPASAPLTDQSRLEGTVATAFPILMWLAGVGVALYGMQRLVIRHVAGLRSAMRRFALGERGAVPLSLDDAPEELNEAQRAFNRMALLISKAEARREKDLKDKEVLLREVHHRVKNNLQLIASIINMQARKSASEDVTQVLGRLQRRVRSMAVLHRALFNNPDQSTVDATELVRAVIDDASALAGKRHMVDLTLDDSKIDLVPDQAMPMSLLVAEILAERIDGADPAGPIRLTLEAVNDDRLRLTFDQAETPLPDRDTAAGDPLQAQLTMAFARQLNAEMETFSADGRSTTIVEFPRTVPAA</sequence>
<protein>
    <recommendedName>
        <fullName evidence="2">histidine kinase</fullName>
        <ecNumber evidence="2">2.7.13.3</ecNumber>
    </recommendedName>
</protein>
<keyword evidence="7" id="KW-0067">ATP-binding</keyword>
<keyword evidence="6 10" id="KW-0418">Kinase</keyword>
<dbReference type="PANTHER" id="PTHR41523:SF8">
    <property type="entry name" value="ETHYLENE RESPONSE SENSOR PROTEIN"/>
    <property type="match status" value="1"/>
</dbReference>
<evidence type="ECO:0000313" key="10">
    <source>
        <dbReference type="EMBL" id="MBV2358406.1"/>
    </source>
</evidence>
<feature type="domain" description="HAMP" evidence="9">
    <location>
        <begin position="312"/>
        <end position="366"/>
    </location>
</feature>
<name>A0ABS6N304_9RHOB</name>
<evidence type="ECO:0000256" key="3">
    <source>
        <dbReference type="ARBA" id="ARBA00022553"/>
    </source>
</evidence>
<dbReference type="RefSeq" id="WP_217776271.1">
    <property type="nucleotide sequence ID" value="NZ_JAHRWL010000001.1"/>
</dbReference>
<evidence type="ECO:0000313" key="11">
    <source>
        <dbReference type="Proteomes" id="UP001166293"/>
    </source>
</evidence>
<evidence type="ECO:0000256" key="4">
    <source>
        <dbReference type="ARBA" id="ARBA00022679"/>
    </source>
</evidence>
<keyword evidence="8" id="KW-1133">Transmembrane helix</keyword>
<evidence type="ECO:0000256" key="8">
    <source>
        <dbReference type="SAM" id="Phobius"/>
    </source>
</evidence>
<organism evidence="10 11">
    <name type="scientific">Thalassococcus arenae</name>
    <dbReference type="NCBI Taxonomy" id="2851652"/>
    <lineage>
        <taxon>Bacteria</taxon>
        <taxon>Pseudomonadati</taxon>
        <taxon>Pseudomonadota</taxon>
        <taxon>Alphaproteobacteria</taxon>
        <taxon>Rhodobacterales</taxon>
        <taxon>Roseobacteraceae</taxon>
        <taxon>Thalassococcus</taxon>
    </lineage>
</organism>
<dbReference type="EC" id="2.7.13.3" evidence="2"/>
<dbReference type="PROSITE" id="PS50885">
    <property type="entry name" value="HAMP"/>
    <property type="match status" value="1"/>
</dbReference>
<evidence type="ECO:0000256" key="1">
    <source>
        <dbReference type="ARBA" id="ARBA00000085"/>
    </source>
</evidence>
<evidence type="ECO:0000256" key="2">
    <source>
        <dbReference type="ARBA" id="ARBA00012438"/>
    </source>
</evidence>
<dbReference type="GO" id="GO:0016301">
    <property type="term" value="F:kinase activity"/>
    <property type="evidence" value="ECO:0007669"/>
    <property type="project" value="UniProtKB-KW"/>
</dbReference>
<proteinExistence type="predicted"/>
<evidence type="ECO:0000259" key="9">
    <source>
        <dbReference type="PROSITE" id="PS50885"/>
    </source>
</evidence>
<reference evidence="10" key="1">
    <citation type="submission" date="2021-06" db="EMBL/GenBank/DDBJ databases">
        <title>Thalassococcus sp. CAU 1522 isolated from sea sand, Republic of Korea.</title>
        <authorList>
            <person name="Kim W."/>
        </authorList>
    </citation>
    <scope>NUCLEOTIDE SEQUENCE</scope>
    <source>
        <strain evidence="10">CAU 1522</strain>
    </source>
</reference>
<evidence type="ECO:0000256" key="6">
    <source>
        <dbReference type="ARBA" id="ARBA00022777"/>
    </source>
</evidence>
<keyword evidence="8" id="KW-0812">Transmembrane</keyword>
<dbReference type="InterPro" id="IPR011495">
    <property type="entry name" value="Sig_transdc_His_kin_sub2_dim/P"/>
</dbReference>
<keyword evidence="8" id="KW-0472">Membrane</keyword>
<comment type="catalytic activity">
    <reaction evidence="1">
        <text>ATP + protein L-histidine = ADP + protein N-phospho-L-histidine.</text>
        <dbReference type="EC" id="2.7.13.3"/>
    </reaction>
</comment>
<dbReference type="Pfam" id="PF07568">
    <property type="entry name" value="HisKA_2"/>
    <property type="match status" value="1"/>
</dbReference>
<dbReference type="EMBL" id="JAHRWL010000001">
    <property type="protein sequence ID" value="MBV2358406.1"/>
    <property type="molecule type" value="Genomic_DNA"/>
</dbReference>
<accession>A0ABS6N304</accession>
<keyword evidence="3" id="KW-0597">Phosphoprotein</keyword>
<dbReference type="Proteomes" id="UP001166293">
    <property type="component" value="Unassembled WGS sequence"/>
</dbReference>
<keyword evidence="5" id="KW-0547">Nucleotide-binding</keyword>
<feature type="transmembrane region" description="Helical" evidence="8">
    <location>
        <begin position="296"/>
        <end position="315"/>
    </location>
</feature>
<evidence type="ECO:0000256" key="7">
    <source>
        <dbReference type="ARBA" id="ARBA00022840"/>
    </source>
</evidence>
<feature type="transmembrane region" description="Helical" evidence="8">
    <location>
        <begin position="23"/>
        <end position="44"/>
    </location>
</feature>
<dbReference type="PANTHER" id="PTHR41523">
    <property type="entry name" value="TWO-COMPONENT SYSTEM SENSOR PROTEIN"/>
    <property type="match status" value="1"/>
</dbReference>